<evidence type="ECO:0000313" key="1">
    <source>
        <dbReference type="EMBL" id="TEU47523.1"/>
    </source>
</evidence>
<proteinExistence type="predicted"/>
<name>A0AAX2RRT9_BURCE</name>
<reference evidence="1 2" key="1">
    <citation type="submission" date="2019-03" db="EMBL/GenBank/DDBJ databases">
        <title>Burkholderia cepacia outbreak.</title>
        <authorList>
            <person name="Farzana R."/>
            <person name="Walsh T.R."/>
        </authorList>
    </citation>
    <scope>NUCLEOTIDE SEQUENCE [LARGE SCALE GENOMIC DNA]</scope>
    <source>
        <strain evidence="2">d13</strain>
    </source>
</reference>
<dbReference type="EMBL" id="SNSQ01000016">
    <property type="protein sequence ID" value="TEU47523.1"/>
    <property type="molecule type" value="Genomic_DNA"/>
</dbReference>
<evidence type="ECO:0000313" key="2">
    <source>
        <dbReference type="Proteomes" id="UP000298234"/>
    </source>
</evidence>
<dbReference type="AlphaFoldDB" id="A0AAX2RRT9"/>
<organism evidence="1 2">
    <name type="scientific">Burkholderia cepacia</name>
    <name type="common">Pseudomonas cepacia</name>
    <dbReference type="NCBI Taxonomy" id="292"/>
    <lineage>
        <taxon>Bacteria</taxon>
        <taxon>Pseudomonadati</taxon>
        <taxon>Pseudomonadota</taxon>
        <taxon>Betaproteobacteria</taxon>
        <taxon>Burkholderiales</taxon>
        <taxon>Burkholderiaceae</taxon>
        <taxon>Burkholderia</taxon>
        <taxon>Burkholderia cepacia complex</taxon>
    </lineage>
</organism>
<comment type="caution">
    <text evidence="1">The sequence shown here is derived from an EMBL/GenBank/DDBJ whole genome shotgun (WGS) entry which is preliminary data.</text>
</comment>
<accession>A0AAX2RRT9</accession>
<sequence>MTGQFTRAGVAWFDDVDLEESMSGWYSLAGAGAKRFSRHSDLESDVLWITNLKWENSVRQNLNMHNLRHIDFLPTDLAAMASDLECVPDVVGLRESVTILADAVDAVCMLSQKVYGRDVVSAAKLSSAVQTKLFQKRPEISTEMMQALENAWQRQTTCERPKYSPFIRFAKRHTLRINRALHASRVIAHGVPGGGVERVVNHRFDAQGLLEQDRPFLAKVSIREMHPDAAPVFVFGSNNRRGVQASRRWVTFYELAVMTRLGQVEVLQDEIYFWNEWADVSKQHRLPDILNDSMVAASYSGQIVAEAHLAALVLPVVPRSIAGARTPHRKIYTPSCVSLAAVDRMMTFKLAMAATQANLTPTFYMSGRVYVQTSGEDDELELDDFARDAGLAFPLTVSTEKLQESA</sequence>
<dbReference type="RefSeq" id="WP_134256239.1">
    <property type="nucleotide sequence ID" value="NZ_SNSG01000013.1"/>
</dbReference>
<gene>
    <name evidence="1" type="ORF">E3D37_16085</name>
</gene>
<dbReference type="Proteomes" id="UP000298234">
    <property type="component" value="Unassembled WGS sequence"/>
</dbReference>
<protein>
    <submittedName>
        <fullName evidence="1">Uncharacterized protein</fullName>
    </submittedName>
</protein>